<evidence type="ECO:0000313" key="18">
    <source>
        <dbReference type="Proteomes" id="UP000284057"/>
    </source>
</evidence>
<dbReference type="InterPro" id="IPR017790">
    <property type="entry name" value="Penicillin-binding_protein_2"/>
</dbReference>
<dbReference type="Gene3D" id="3.40.710.10">
    <property type="entry name" value="DD-peptidase/beta-lactamase superfamily"/>
    <property type="match status" value="1"/>
</dbReference>
<comment type="subcellular location">
    <subcellularLocation>
        <location evidence="2">Cell membrane</location>
    </subcellularLocation>
    <subcellularLocation>
        <location evidence="1">Membrane</location>
        <topology evidence="1">Single-pass membrane protein</topology>
    </subcellularLocation>
</comment>
<dbReference type="InterPro" id="IPR005311">
    <property type="entry name" value="PBP_dimer"/>
</dbReference>
<feature type="region of interest" description="Disordered" evidence="14">
    <location>
        <begin position="680"/>
        <end position="700"/>
    </location>
</feature>
<feature type="domain" description="Penicillin-binding protein dimerisation" evidence="16">
    <location>
        <begin position="51"/>
        <end position="241"/>
    </location>
</feature>
<evidence type="ECO:0000256" key="8">
    <source>
        <dbReference type="ARBA" id="ARBA00022801"/>
    </source>
</evidence>
<dbReference type="GO" id="GO:0009252">
    <property type="term" value="P:peptidoglycan biosynthetic process"/>
    <property type="evidence" value="ECO:0007669"/>
    <property type="project" value="UniProtKB-KW"/>
</dbReference>
<evidence type="ECO:0000313" key="17">
    <source>
        <dbReference type="EMBL" id="RIQ21060.1"/>
    </source>
</evidence>
<evidence type="ECO:0000259" key="16">
    <source>
        <dbReference type="Pfam" id="PF03717"/>
    </source>
</evidence>
<evidence type="ECO:0000256" key="2">
    <source>
        <dbReference type="ARBA" id="ARBA00004236"/>
    </source>
</evidence>
<evidence type="ECO:0000256" key="10">
    <source>
        <dbReference type="ARBA" id="ARBA00022984"/>
    </source>
</evidence>
<dbReference type="SUPFAM" id="SSF56519">
    <property type="entry name" value="Penicillin binding protein dimerisation domain"/>
    <property type="match status" value="1"/>
</dbReference>
<dbReference type="AlphaFoldDB" id="A0A418KP53"/>
<organism evidence="17 18">
    <name type="scientific">Jiangella rhizosphaerae</name>
    <dbReference type="NCBI Taxonomy" id="2293569"/>
    <lineage>
        <taxon>Bacteria</taxon>
        <taxon>Bacillati</taxon>
        <taxon>Actinomycetota</taxon>
        <taxon>Actinomycetes</taxon>
        <taxon>Jiangellales</taxon>
        <taxon>Jiangellaceae</taxon>
        <taxon>Jiangella</taxon>
    </lineage>
</organism>
<evidence type="ECO:0000259" key="15">
    <source>
        <dbReference type="Pfam" id="PF00905"/>
    </source>
</evidence>
<dbReference type="Pfam" id="PF00905">
    <property type="entry name" value="Transpeptidase"/>
    <property type="match status" value="1"/>
</dbReference>
<keyword evidence="13" id="KW-0961">Cell wall biogenesis/degradation</keyword>
<evidence type="ECO:0000256" key="13">
    <source>
        <dbReference type="ARBA" id="ARBA00023316"/>
    </source>
</evidence>
<evidence type="ECO:0000256" key="11">
    <source>
        <dbReference type="ARBA" id="ARBA00022989"/>
    </source>
</evidence>
<feature type="domain" description="Penicillin-binding protein transpeptidase" evidence="15">
    <location>
        <begin position="292"/>
        <end position="668"/>
    </location>
</feature>
<dbReference type="GO" id="GO:0008658">
    <property type="term" value="F:penicillin binding"/>
    <property type="evidence" value="ECO:0007669"/>
    <property type="project" value="InterPro"/>
</dbReference>
<reference evidence="17 18" key="1">
    <citation type="submission" date="2018-09" db="EMBL/GenBank/DDBJ databases">
        <title>Isolation, diversity and antifungal activity of actinobacteria from wheat.</title>
        <authorList>
            <person name="Han C."/>
        </authorList>
    </citation>
    <scope>NUCLEOTIDE SEQUENCE [LARGE SCALE GENOMIC DNA]</scope>
    <source>
        <strain evidence="17 18">NEAU-YY265</strain>
    </source>
</reference>
<evidence type="ECO:0000256" key="3">
    <source>
        <dbReference type="ARBA" id="ARBA00007171"/>
    </source>
</evidence>
<dbReference type="InterPro" id="IPR001460">
    <property type="entry name" value="PCN-bd_Tpept"/>
</dbReference>
<dbReference type="GO" id="GO:0009002">
    <property type="term" value="F:serine-type D-Ala-D-Ala carboxypeptidase activity"/>
    <property type="evidence" value="ECO:0007669"/>
    <property type="project" value="InterPro"/>
</dbReference>
<name>A0A418KP53_9ACTN</name>
<sequence>MKRTRHRLLGVRVLILSLFAALGVQLAFLQVVAGDRYREDAQDNRIREVVTPAARGLILDDLGRPLAQNRSRFVISVNRTDLERQPDRGEAVLERLGRLLGLPATELRQQISPCGPGVTEPCWNGSPYQPVPVAEGVDAQTALQIMERREDYPAVTAELVAARDYPAPEGARAVHLLGYLQPADEEEMAAQEARGLRDPGLQRADLVGRAGLEKQYDDLLRGTPGVTRLAVDHAGRVTGTVEQVAPVPGNHLVTSIDAKVQAVAEQELHAAIERARGQIDDNTGRRYEADAGAVVVMDVRTGRIVAMASYPSYDPQVWVDGITPTEYQRLVDEESGGPLLSRAFQGGGAPPGSTFKPISAAAAAAAGFSLTSTYPCPGSLTIGGRRFRNFESQDYGDITMARALEVSCDTVFYDIAQRMWLRDGGNQPVERPSDPMQRMARSFGLGQPTGVDLPGESPGRIADRDYKRRHWERTKDETCRRADSGYPELAPSEPARARFLEQLAKENCADGFRWRVGDAVNFSIGQGDTLVTPLQLARAYAAIANGGTLWRPQVAKAVLGPDGHPVKTFEPEATGQLPVSRSTLDYLRDALVGVTTHGSAARAFAGWPHDEYPVASKTGTAEVYGNQTTSWFATFAPADQPQYAVVMMVSQGGTGSGTAAPSVRKIYEALFGIGREPVLPGGELPTGLPQIRPDSTVGQP</sequence>
<proteinExistence type="inferred from homology"/>
<dbReference type="GO" id="GO:0005886">
    <property type="term" value="C:plasma membrane"/>
    <property type="evidence" value="ECO:0007669"/>
    <property type="project" value="UniProtKB-SubCell"/>
</dbReference>
<evidence type="ECO:0000256" key="7">
    <source>
        <dbReference type="ARBA" id="ARBA00022692"/>
    </source>
</evidence>
<dbReference type="OrthoDB" id="9766847at2"/>
<dbReference type="Gene3D" id="3.90.1310.10">
    <property type="entry name" value="Penicillin-binding protein 2a (Domain 2)"/>
    <property type="match status" value="1"/>
</dbReference>
<keyword evidence="10" id="KW-0573">Peptidoglycan synthesis</keyword>
<dbReference type="InterPro" id="IPR036138">
    <property type="entry name" value="PBP_dimer_sf"/>
</dbReference>
<keyword evidence="4" id="KW-1003">Cell membrane</keyword>
<accession>A0A418KP53</accession>
<dbReference type="PANTHER" id="PTHR30627">
    <property type="entry name" value="PEPTIDOGLYCAN D,D-TRANSPEPTIDASE"/>
    <property type="match status" value="1"/>
</dbReference>
<keyword evidence="18" id="KW-1185">Reference proteome</keyword>
<keyword evidence="8" id="KW-0378">Hydrolase</keyword>
<keyword evidence="7" id="KW-0812">Transmembrane</keyword>
<protein>
    <submittedName>
        <fullName evidence="17">Penicillin-binding protein 2</fullName>
    </submittedName>
</protein>
<keyword evidence="12" id="KW-0472">Membrane</keyword>
<evidence type="ECO:0000256" key="12">
    <source>
        <dbReference type="ARBA" id="ARBA00023136"/>
    </source>
</evidence>
<gene>
    <name evidence="17" type="primary">mrdA</name>
    <name evidence="17" type="ORF">DY240_16030</name>
</gene>
<keyword evidence="9" id="KW-0133">Cell shape</keyword>
<comment type="caution">
    <text evidence="17">The sequence shown here is derived from an EMBL/GenBank/DDBJ whole genome shotgun (WGS) entry which is preliminary data.</text>
</comment>
<dbReference type="EMBL" id="QUAL01000154">
    <property type="protein sequence ID" value="RIQ21060.1"/>
    <property type="molecule type" value="Genomic_DNA"/>
</dbReference>
<dbReference type="InterPro" id="IPR012338">
    <property type="entry name" value="Beta-lactam/transpept-like"/>
</dbReference>
<dbReference type="InterPro" id="IPR050515">
    <property type="entry name" value="Beta-lactam/transpept"/>
</dbReference>
<keyword evidence="6" id="KW-0645">Protease</keyword>
<evidence type="ECO:0000256" key="4">
    <source>
        <dbReference type="ARBA" id="ARBA00022475"/>
    </source>
</evidence>
<evidence type="ECO:0000256" key="14">
    <source>
        <dbReference type="SAM" id="MobiDB-lite"/>
    </source>
</evidence>
<comment type="similarity">
    <text evidence="3">Belongs to the transpeptidase family.</text>
</comment>
<dbReference type="GO" id="GO:0071972">
    <property type="term" value="F:peptidoglycan L,D-transpeptidase activity"/>
    <property type="evidence" value="ECO:0007669"/>
    <property type="project" value="TreeGrafter"/>
</dbReference>
<keyword evidence="5" id="KW-0997">Cell inner membrane</keyword>
<dbReference type="PANTHER" id="PTHR30627:SF2">
    <property type="entry name" value="PEPTIDOGLYCAN D,D-TRANSPEPTIDASE MRDA"/>
    <property type="match status" value="1"/>
</dbReference>
<dbReference type="NCBIfam" id="TIGR03423">
    <property type="entry name" value="pbp2_mrdA"/>
    <property type="match status" value="1"/>
</dbReference>
<evidence type="ECO:0000256" key="6">
    <source>
        <dbReference type="ARBA" id="ARBA00022670"/>
    </source>
</evidence>
<dbReference type="Proteomes" id="UP000284057">
    <property type="component" value="Unassembled WGS sequence"/>
</dbReference>
<evidence type="ECO:0000256" key="5">
    <source>
        <dbReference type="ARBA" id="ARBA00022519"/>
    </source>
</evidence>
<dbReference type="GO" id="GO:0071555">
    <property type="term" value="P:cell wall organization"/>
    <property type="evidence" value="ECO:0007669"/>
    <property type="project" value="UniProtKB-KW"/>
</dbReference>
<dbReference type="Pfam" id="PF03717">
    <property type="entry name" value="PBP_dimer"/>
    <property type="match status" value="1"/>
</dbReference>
<evidence type="ECO:0000256" key="1">
    <source>
        <dbReference type="ARBA" id="ARBA00004167"/>
    </source>
</evidence>
<dbReference type="GO" id="GO:0008360">
    <property type="term" value="P:regulation of cell shape"/>
    <property type="evidence" value="ECO:0007669"/>
    <property type="project" value="UniProtKB-KW"/>
</dbReference>
<dbReference type="SUPFAM" id="SSF56601">
    <property type="entry name" value="beta-lactamase/transpeptidase-like"/>
    <property type="match status" value="1"/>
</dbReference>
<keyword evidence="11" id="KW-1133">Transmembrane helix</keyword>
<evidence type="ECO:0000256" key="9">
    <source>
        <dbReference type="ARBA" id="ARBA00022960"/>
    </source>
</evidence>
<dbReference type="GO" id="GO:0006508">
    <property type="term" value="P:proteolysis"/>
    <property type="evidence" value="ECO:0007669"/>
    <property type="project" value="UniProtKB-KW"/>
</dbReference>